<organism evidence="1 2">
    <name type="scientific">Gigaspora margarita</name>
    <dbReference type="NCBI Taxonomy" id="4874"/>
    <lineage>
        <taxon>Eukaryota</taxon>
        <taxon>Fungi</taxon>
        <taxon>Fungi incertae sedis</taxon>
        <taxon>Mucoromycota</taxon>
        <taxon>Glomeromycotina</taxon>
        <taxon>Glomeromycetes</taxon>
        <taxon>Diversisporales</taxon>
        <taxon>Gigasporaceae</taxon>
        <taxon>Gigaspora</taxon>
    </lineage>
</organism>
<dbReference type="Proteomes" id="UP000789901">
    <property type="component" value="Unassembled WGS sequence"/>
</dbReference>
<evidence type="ECO:0000313" key="1">
    <source>
        <dbReference type="EMBL" id="CAG8825567.1"/>
    </source>
</evidence>
<evidence type="ECO:0000313" key="2">
    <source>
        <dbReference type="Proteomes" id="UP000789901"/>
    </source>
</evidence>
<name>A0ABN7WDF1_GIGMA</name>
<proteinExistence type="predicted"/>
<feature type="non-terminal residue" evidence="1">
    <location>
        <position position="93"/>
    </location>
</feature>
<dbReference type="EMBL" id="CAJVQB010037771">
    <property type="protein sequence ID" value="CAG8825567.1"/>
    <property type="molecule type" value="Genomic_DNA"/>
</dbReference>
<reference evidence="1 2" key="1">
    <citation type="submission" date="2021-06" db="EMBL/GenBank/DDBJ databases">
        <authorList>
            <person name="Kallberg Y."/>
            <person name="Tangrot J."/>
            <person name="Rosling A."/>
        </authorList>
    </citation>
    <scope>NUCLEOTIDE SEQUENCE [LARGE SCALE GENOMIC DNA]</scope>
    <source>
        <strain evidence="1 2">120-4 pot B 10/14</strain>
    </source>
</reference>
<accession>A0ABN7WDF1</accession>
<comment type="caution">
    <text evidence="1">The sequence shown here is derived from an EMBL/GenBank/DDBJ whole genome shotgun (WGS) entry which is preliminary data.</text>
</comment>
<gene>
    <name evidence="1" type="ORF">GMARGA_LOCUS28880</name>
</gene>
<keyword evidence="2" id="KW-1185">Reference proteome</keyword>
<protein>
    <submittedName>
        <fullName evidence="1">25562_t:CDS:1</fullName>
    </submittedName>
</protein>
<sequence>MNIFDKRIINNIDYEAKIVEHEIKIKKNQNKQVENSNDGLLNWLTIISDGYLEKYDNKIILVIKNKLRAIDRSKSFEHCQESLEMRHVNRICK</sequence>